<evidence type="ECO:0000259" key="2">
    <source>
        <dbReference type="Pfam" id="PF09335"/>
    </source>
</evidence>
<keyword evidence="1" id="KW-0472">Membrane</keyword>
<dbReference type="EMBL" id="CP138858">
    <property type="protein sequence ID" value="WPJ98219.1"/>
    <property type="molecule type" value="Genomic_DNA"/>
</dbReference>
<proteinExistence type="predicted"/>
<evidence type="ECO:0000313" key="3">
    <source>
        <dbReference type="EMBL" id="WPJ98219.1"/>
    </source>
</evidence>
<keyword evidence="4" id="KW-1185">Reference proteome</keyword>
<feature type="domain" description="VTT" evidence="2">
    <location>
        <begin position="32"/>
        <end position="100"/>
    </location>
</feature>
<feature type="transmembrane region" description="Helical" evidence="1">
    <location>
        <begin position="54"/>
        <end position="74"/>
    </location>
</feature>
<keyword evidence="1" id="KW-0812">Transmembrane</keyword>
<evidence type="ECO:0000313" key="4">
    <source>
        <dbReference type="Proteomes" id="UP001324993"/>
    </source>
</evidence>
<evidence type="ECO:0000256" key="1">
    <source>
        <dbReference type="SAM" id="Phobius"/>
    </source>
</evidence>
<feature type="transmembrane region" description="Helical" evidence="1">
    <location>
        <begin position="81"/>
        <end position="104"/>
    </location>
</feature>
<dbReference type="RefSeq" id="WP_319835020.1">
    <property type="nucleotide sequence ID" value="NZ_CP138858.1"/>
</dbReference>
<sequence length="137" mass="14916">MPATLALAISAQSLCSIWTYALAAGPLRDLLTRYVLRHRELPEMSDGNALRLGLIMRLTPGIPYALQNIVLGILGMRLRPYLLVSIPTTSLWTAGFVVTGGAIFKGQIGWAITGIVVLIVLILATRMWSRKNTENVG</sequence>
<dbReference type="Pfam" id="PF09335">
    <property type="entry name" value="VTT_dom"/>
    <property type="match status" value="1"/>
</dbReference>
<name>A0ABZ0RPP0_9BACT</name>
<accession>A0ABZ0RPP0</accession>
<reference evidence="3 4" key="1">
    <citation type="submission" date="2023-11" db="EMBL/GenBank/DDBJ databases">
        <title>Coraliomargarita sp. nov., isolated from marine algae.</title>
        <authorList>
            <person name="Lee J.K."/>
            <person name="Baek J.H."/>
            <person name="Kim J.M."/>
            <person name="Choi D.G."/>
            <person name="Jeon C.O."/>
        </authorList>
    </citation>
    <scope>NUCLEOTIDE SEQUENCE [LARGE SCALE GENOMIC DNA]</scope>
    <source>
        <strain evidence="3 4">J2-16</strain>
    </source>
</reference>
<organism evidence="3 4">
    <name type="scientific">Coraliomargarita algicola</name>
    <dbReference type="NCBI Taxonomy" id="3092156"/>
    <lineage>
        <taxon>Bacteria</taxon>
        <taxon>Pseudomonadati</taxon>
        <taxon>Verrucomicrobiota</taxon>
        <taxon>Opitutia</taxon>
        <taxon>Puniceicoccales</taxon>
        <taxon>Coraliomargaritaceae</taxon>
        <taxon>Coraliomargarita</taxon>
    </lineage>
</organism>
<gene>
    <name evidence="3" type="ORF">SH580_17885</name>
</gene>
<keyword evidence="1" id="KW-1133">Transmembrane helix</keyword>
<feature type="transmembrane region" description="Helical" evidence="1">
    <location>
        <begin position="110"/>
        <end position="128"/>
    </location>
</feature>
<dbReference type="InterPro" id="IPR032816">
    <property type="entry name" value="VTT_dom"/>
</dbReference>
<dbReference type="Proteomes" id="UP001324993">
    <property type="component" value="Chromosome"/>
</dbReference>
<protein>
    <submittedName>
        <fullName evidence="3">VTT domain-containing protein</fullName>
    </submittedName>
</protein>